<evidence type="ECO:0000256" key="4">
    <source>
        <dbReference type="ARBA" id="ARBA00022980"/>
    </source>
</evidence>
<dbReference type="Gene3D" id="3.30.420.100">
    <property type="match status" value="1"/>
</dbReference>
<dbReference type="InterPro" id="IPR025607">
    <property type="entry name" value="Ribosomal_uL18_C_euk"/>
</dbReference>
<dbReference type="VEuPathDB" id="MicrosporidiaDB:CWI36_0007p0070"/>
<evidence type="ECO:0000313" key="7">
    <source>
        <dbReference type="EMBL" id="TBU03167.1"/>
    </source>
</evidence>
<dbReference type="GO" id="GO:0008097">
    <property type="term" value="F:5S rRNA binding"/>
    <property type="evidence" value="ECO:0007669"/>
    <property type="project" value="InterPro"/>
</dbReference>
<protein>
    <submittedName>
        <fullName evidence="7">Ribosomal protein L5</fullName>
    </submittedName>
</protein>
<comment type="similarity">
    <text evidence="2">Belongs to the universal ribosomal protein uL18 family.</text>
</comment>
<dbReference type="GO" id="GO:0006412">
    <property type="term" value="P:translation"/>
    <property type="evidence" value="ECO:0007669"/>
    <property type="project" value="InterPro"/>
</dbReference>
<dbReference type="GO" id="GO:0022625">
    <property type="term" value="C:cytosolic large ribosomal subunit"/>
    <property type="evidence" value="ECO:0007669"/>
    <property type="project" value="TreeGrafter"/>
</dbReference>
<gene>
    <name evidence="7" type="ORF">CWI39_1017p0020</name>
</gene>
<comment type="caution">
    <text evidence="7">The sequence shown here is derived from an EMBL/GenBank/DDBJ whole genome shotgun (WGS) entry which is preliminary data.</text>
</comment>
<dbReference type="VEuPathDB" id="MicrosporidiaDB:CWI39_1017p0020"/>
<dbReference type="CDD" id="cd00432">
    <property type="entry name" value="Ribosomal_L18_L5e"/>
    <property type="match status" value="1"/>
</dbReference>
<keyword evidence="4 7" id="KW-0689">Ribosomal protein</keyword>
<dbReference type="Pfam" id="PF17144">
    <property type="entry name" value="Ribosomal_L5e"/>
    <property type="match status" value="1"/>
</dbReference>
<dbReference type="GO" id="GO:0003735">
    <property type="term" value="F:structural constituent of ribosome"/>
    <property type="evidence" value="ECO:0007669"/>
    <property type="project" value="InterPro"/>
</dbReference>
<dbReference type="PANTHER" id="PTHR23410">
    <property type="entry name" value="RIBOSOMAL PROTEIN L5-RELATED"/>
    <property type="match status" value="1"/>
</dbReference>
<dbReference type="GO" id="GO:0000027">
    <property type="term" value="P:ribosomal large subunit assembly"/>
    <property type="evidence" value="ECO:0007669"/>
    <property type="project" value="TreeGrafter"/>
</dbReference>
<sequence length="280" mass="32151">MRYQVKFRRRREGKTHYRHRLNLIRQDLNKYSNAKSRFVVRITNTKVICQIFKAYVEGDRLVASADSTELKKYGIEFGLTNYSASYATGLLCARRALKLLKLEDSYGKGDIDGEYEVVENKEDGPRAYVCYLDIGLARSTKGARVFAAMKGASDGGISIPHRPSKFYGYDEENPEDFDAESLRNRIFGKNVSEYMISLRESDPEKYKKQFSGYIKKGIDPSAIEGIYEAAFSKINENPEKPKKSNGFDYSEFKRFIKPKISLDERKKKIDEKLASIKAEN</sequence>
<keyword evidence="3" id="KW-0963">Cytoplasm</keyword>
<evidence type="ECO:0000256" key="2">
    <source>
        <dbReference type="ARBA" id="ARBA00007116"/>
    </source>
</evidence>
<proteinExistence type="inferred from homology"/>
<organism evidence="7 8">
    <name type="scientific">Hamiltosporidium magnivora</name>
    <dbReference type="NCBI Taxonomy" id="148818"/>
    <lineage>
        <taxon>Eukaryota</taxon>
        <taxon>Fungi</taxon>
        <taxon>Fungi incertae sedis</taxon>
        <taxon>Microsporidia</taxon>
        <taxon>Dubosqiidae</taxon>
        <taxon>Hamiltosporidium</taxon>
    </lineage>
</organism>
<dbReference type="InterPro" id="IPR005485">
    <property type="entry name" value="Rbsml_uL18_euk_arch"/>
</dbReference>
<dbReference type="InterPro" id="IPR057268">
    <property type="entry name" value="Ribosomal_L18"/>
</dbReference>
<dbReference type="AlphaFoldDB" id="A0A4Q9L6C4"/>
<name>A0A4Q9L6C4_9MICR</name>
<dbReference type="SUPFAM" id="SSF53137">
    <property type="entry name" value="Translational machinery components"/>
    <property type="match status" value="1"/>
</dbReference>
<dbReference type="PRINTS" id="PR00058">
    <property type="entry name" value="RIBOSOMALL5"/>
</dbReference>
<dbReference type="EMBL" id="PIXR01001017">
    <property type="protein sequence ID" value="TBU03167.1"/>
    <property type="molecule type" value="Genomic_DNA"/>
</dbReference>
<evidence type="ECO:0000256" key="3">
    <source>
        <dbReference type="ARBA" id="ARBA00022490"/>
    </source>
</evidence>
<evidence type="ECO:0000313" key="8">
    <source>
        <dbReference type="Proteomes" id="UP000293045"/>
    </source>
</evidence>
<reference evidence="7 8" key="1">
    <citation type="submission" date="2017-12" db="EMBL/GenBank/DDBJ databases">
        <authorList>
            <person name="Pombert J.-F."/>
            <person name="Haag K.L."/>
            <person name="Ebert D."/>
        </authorList>
    </citation>
    <scope>NUCLEOTIDE SEQUENCE [LARGE SCALE GENOMIC DNA]</scope>
    <source>
        <strain evidence="7">IL-BN-2</strain>
    </source>
</reference>
<evidence type="ECO:0000256" key="5">
    <source>
        <dbReference type="ARBA" id="ARBA00023274"/>
    </source>
</evidence>
<keyword evidence="5" id="KW-0687">Ribonucleoprotein</keyword>
<dbReference type="PANTHER" id="PTHR23410:SF12">
    <property type="entry name" value="LARGE RIBOSOMAL SUBUNIT PROTEIN UL18"/>
    <property type="match status" value="1"/>
</dbReference>
<dbReference type="HAMAP" id="MF_01337_A">
    <property type="entry name" value="Ribosomal_uL18_A"/>
    <property type="match status" value="1"/>
</dbReference>
<evidence type="ECO:0000256" key="1">
    <source>
        <dbReference type="ARBA" id="ARBA00004496"/>
    </source>
</evidence>
<evidence type="ECO:0000259" key="6">
    <source>
        <dbReference type="Pfam" id="PF14204"/>
    </source>
</evidence>
<accession>A0A4Q9L6C4</accession>
<dbReference type="Pfam" id="PF14204">
    <property type="entry name" value="Ribosomal_L18_c"/>
    <property type="match status" value="1"/>
</dbReference>
<feature type="domain" description="Large ribosomal subunit protein uL18 C-terminal eukaryotes" evidence="6">
    <location>
        <begin position="223"/>
        <end position="278"/>
    </location>
</feature>
<dbReference type="Proteomes" id="UP000293045">
    <property type="component" value="Unassembled WGS sequence"/>
</dbReference>
<comment type="subcellular location">
    <subcellularLocation>
        <location evidence="1">Cytoplasm</location>
    </subcellularLocation>
</comment>